<evidence type="ECO:0000313" key="4">
    <source>
        <dbReference type="Proteomes" id="UP000244450"/>
    </source>
</evidence>
<name>A0A2T7BEH5_9BACT</name>
<proteinExistence type="predicted"/>
<feature type="domain" description="Fe/B12 periplasmic-binding" evidence="2">
    <location>
        <begin position="20"/>
        <end position="261"/>
    </location>
</feature>
<keyword evidence="1" id="KW-0732">Signal</keyword>
<dbReference type="InterPro" id="IPR054828">
    <property type="entry name" value="Vit_B12_bind_prot"/>
</dbReference>
<dbReference type="NCBIfam" id="NF038402">
    <property type="entry name" value="TroA_like"/>
    <property type="match status" value="1"/>
</dbReference>
<keyword evidence="4" id="KW-1185">Reference proteome</keyword>
<dbReference type="PANTHER" id="PTHR30535">
    <property type="entry name" value="VITAMIN B12-BINDING PROTEIN"/>
    <property type="match status" value="1"/>
</dbReference>
<dbReference type="EMBL" id="QCYK01000003">
    <property type="protein sequence ID" value="PUZ23499.1"/>
    <property type="molecule type" value="Genomic_DNA"/>
</dbReference>
<protein>
    <submittedName>
        <fullName evidence="3">Cobalamin-binding protein</fullName>
    </submittedName>
</protein>
<evidence type="ECO:0000259" key="2">
    <source>
        <dbReference type="PROSITE" id="PS50983"/>
    </source>
</evidence>
<dbReference type="InterPro" id="IPR050902">
    <property type="entry name" value="ABC_Transporter_SBP"/>
</dbReference>
<dbReference type="Proteomes" id="UP000244450">
    <property type="component" value="Unassembled WGS sequence"/>
</dbReference>
<dbReference type="RefSeq" id="WP_108689303.1">
    <property type="nucleotide sequence ID" value="NZ_QCYK01000003.1"/>
</dbReference>
<dbReference type="Gene3D" id="3.40.50.1980">
    <property type="entry name" value="Nitrogenase molybdenum iron protein domain"/>
    <property type="match status" value="2"/>
</dbReference>
<dbReference type="InterPro" id="IPR002491">
    <property type="entry name" value="ABC_transptr_periplasmic_BD"/>
</dbReference>
<dbReference type="SUPFAM" id="SSF53807">
    <property type="entry name" value="Helical backbone' metal receptor"/>
    <property type="match status" value="1"/>
</dbReference>
<dbReference type="AlphaFoldDB" id="A0A2T7BEH5"/>
<comment type="caution">
    <text evidence="3">The sequence shown here is derived from an EMBL/GenBank/DDBJ whole genome shotgun (WGS) entry which is preliminary data.</text>
</comment>
<dbReference type="PANTHER" id="PTHR30535:SF35">
    <property type="entry name" value="PERIPLASMIC BINDING PROTEIN"/>
    <property type="match status" value="1"/>
</dbReference>
<dbReference type="Pfam" id="PF01497">
    <property type="entry name" value="Peripla_BP_2"/>
    <property type="match status" value="1"/>
</dbReference>
<organism evidence="3 4">
    <name type="scientific">Chitinophaga parva</name>
    <dbReference type="NCBI Taxonomy" id="2169414"/>
    <lineage>
        <taxon>Bacteria</taxon>
        <taxon>Pseudomonadati</taxon>
        <taxon>Bacteroidota</taxon>
        <taxon>Chitinophagia</taxon>
        <taxon>Chitinophagales</taxon>
        <taxon>Chitinophagaceae</taxon>
        <taxon>Chitinophaga</taxon>
    </lineage>
</organism>
<gene>
    <name evidence="3" type="ORF">DCC81_23255</name>
</gene>
<evidence type="ECO:0000256" key="1">
    <source>
        <dbReference type="ARBA" id="ARBA00022729"/>
    </source>
</evidence>
<evidence type="ECO:0000313" key="3">
    <source>
        <dbReference type="EMBL" id="PUZ23499.1"/>
    </source>
</evidence>
<dbReference type="PROSITE" id="PS50983">
    <property type="entry name" value="FE_B12_PBP"/>
    <property type="match status" value="1"/>
</dbReference>
<reference evidence="3 4" key="1">
    <citation type="submission" date="2018-04" db="EMBL/GenBank/DDBJ databases">
        <title>Chitinophaga fuyangensis sp. nov., isolated from soil in a chemical factory.</title>
        <authorList>
            <person name="Chen K."/>
        </authorList>
    </citation>
    <scope>NUCLEOTIDE SEQUENCE [LARGE SCALE GENOMIC DNA]</scope>
    <source>
        <strain evidence="3 4">LY-1</strain>
    </source>
</reference>
<dbReference type="OrthoDB" id="9816357at2"/>
<accession>A0A2T7BEH5</accession>
<sequence>MKIFTDQLQRTVRLGFPPRRIVSLVPSQTELLHALGLEAEVVGITKFCIHPAAWFRSKTRVGGTRQLNIETIRQLQPDLVIANKEENEQVQIEALEKEFLVWVSDIQTLPDAGDMMLRVGALTGRAEKAQEIVNEIMQRFAQLAVAVAGTKRRRVAYFIWRNPWMVAASNTFIDCILDQYGFTNVFAKESRYPVFTTEQLRKVDCDLVLLSSEPYPFGEKHMAEMHDIFPGAIIKLVDGEMFSWYGSHLLQTPGYWGQVAG</sequence>